<evidence type="ECO:0000313" key="1">
    <source>
        <dbReference type="EMBL" id="SNS91670.1"/>
    </source>
</evidence>
<keyword evidence="2" id="KW-1185">Reference proteome</keyword>
<dbReference type="OrthoDB" id="9907908at2"/>
<gene>
    <name evidence="1" type="ORF">SAMN06265795_10962</name>
</gene>
<proteinExistence type="predicted"/>
<reference evidence="1 2" key="1">
    <citation type="submission" date="2017-06" db="EMBL/GenBank/DDBJ databases">
        <authorList>
            <person name="Kim H.J."/>
            <person name="Triplett B.A."/>
        </authorList>
    </citation>
    <scope>NUCLEOTIDE SEQUENCE [LARGE SCALE GENOMIC DNA]</scope>
    <source>
        <strain evidence="1 2">U15</strain>
    </source>
</reference>
<dbReference type="AlphaFoldDB" id="A0A239IDE6"/>
<accession>A0A239IDE6</accession>
<sequence length="154" mass="17456">MDYIVGIRQGDGLEIASLRQVAAEHLYDAIRQYRLQVVAHDHAFQAWVRDKSPSCGFCHFAWLAPAGESGRDRGAGWLLVADNRFRERMLTYFADAPRLGLIYLNYYFGHDADPENQGLPQGVFDYIALRSERYTEVDALPLAIIRMPPAPSPE</sequence>
<evidence type="ECO:0000313" key="2">
    <source>
        <dbReference type="Proteomes" id="UP000198284"/>
    </source>
</evidence>
<name>A0A239IDE6_9BURK</name>
<dbReference type="EMBL" id="FZOT01000009">
    <property type="protein sequence ID" value="SNS91670.1"/>
    <property type="molecule type" value="Genomic_DNA"/>
</dbReference>
<dbReference type="RefSeq" id="WP_089400002.1">
    <property type="nucleotide sequence ID" value="NZ_FZOT01000009.1"/>
</dbReference>
<protein>
    <submittedName>
        <fullName evidence="1">Uncharacterized protein</fullName>
    </submittedName>
</protein>
<organism evidence="1 2">
    <name type="scientific">Noviherbaspirillum humi</name>
    <dbReference type="NCBI Taxonomy" id="1688639"/>
    <lineage>
        <taxon>Bacteria</taxon>
        <taxon>Pseudomonadati</taxon>
        <taxon>Pseudomonadota</taxon>
        <taxon>Betaproteobacteria</taxon>
        <taxon>Burkholderiales</taxon>
        <taxon>Oxalobacteraceae</taxon>
        <taxon>Noviherbaspirillum</taxon>
    </lineage>
</organism>
<dbReference type="Proteomes" id="UP000198284">
    <property type="component" value="Unassembled WGS sequence"/>
</dbReference>